<dbReference type="AlphaFoldDB" id="A0A0R0CQ07"/>
<dbReference type="PATRIC" id="fig|344882.3.peg.1348"/>
<gene>
    <name evidence="1" type="ORF">ABB29_14795</name>
</gene>
<proteinExistence type="predicted"/>
<dbReference type="Proteomes" id="UP000052052">
    <property type="component" value="Unassembled WGS sequence"/>
</dbReference>
<name>A0A0R0CQ07_9GAMM</name>
<dbReference type="EMBL" id="LDJL01000017">
    <property type="protein sequence ID" value="KRG68039.1"/>
    <property type="molecule type" value="Genomic_DNA"/>
</dbReference>
<protein>
    <submittedName>
        <fullName evidence="1">Uncharacterized protein</fullName>
    </submittedName>
</protein>
<sequence>MPSKLPDCFHWVEDEAGRQRLFLHNIEVLEVRQQRGGWVVQVHLNDSQLPAPMVAVRSPAAGMRWGARWSKLRAPQLAALVAGRRHEPRQTCP</sequence>
<accession>A0A0R0CQ07</accession>
<keyword evidence="2" id="KW-1185">Reference proteome</keyword>
<comment type="caution">
    <text evidence="1">The sequence shown here is derived from an EMBL/GenBank/DDBJ whole genome shotgun (WGS) entry which is preliminary data.</text>
</comment>
<evidence type="ECO:0000313" key="2">
    <source>
        <dbReference type="Proteomes" id="UP000052052"/>
    </source>
</evidence>
<reference evidence="1 2" key="1">
    <citation type="submission" date="2015-05" db="EMBL/GenBank/DDBJ databases">
        <title>Genome sequencing and analysis of members of genus Stenotrophomonas.</title>
        <authorList>
            <person name="Patil P.P."/>
            <person name="Midha S."/>
            <person name="Patil P.B."/>
        </authorList>
    </citation>
    <scope>NUCLEOTIDE SEQUENCE [LARGE SCALE GENOMIC DNA]</scope>
    <source>
        <strain evidence="1 2">DSM 21858</strain>
    </source>
</reference>
<evidence type="ECO:0000313" key="1">
    <source>
        <dbReference type="EMBL" id="KRG68039.1"/>
    </source>
</evidence>
<dbReference type="STRING" id="344882.ABB29_14795"/>
<organism evidence="1 2">
    <name type="scientific">Pseudoxanthomonas dokdonensis</name>
    <dbReference type="NCBI Taxonomy" id="344882"/>
    <lineage>
        <taxon>Bacteria</taxon>
        <taxon>Pseudomonadati</taxon>
        <taxon>Pseudomonadota</taxon>
        <taxon>Gammaproteobacteria</taxon>
        <taxon>Lysobacterales</taxon>
        <taxon>Lysobacteraceae</taxon>
        <taxon>Pseudoxanthomonas</taxon>
    </lineage>
</organism>